<feature type="compositionally biased region" description="Low complexity" evidence="1">
    <location>
        <begin position="60"/>
        <end position="76"/>
    </location>
</feature>
<protein>
    <submittedName>
        <fullName evidence="2">Uncharacterized protein</fullName>
    </submittedName>
</protein>
<sequence length="94" mass="9715">MGNISADYDADAGVLTLNSSSAEATLDEWRAALQSVTYSSSAEVMTELTKTIAVKVNNGSESSDVSTTSVTLLPVNNAPPLPPIPDSAYGLVKP</sequence>
<evidence type="ECO:0000313" key="2">
    <source>
        <dbReference type="EMBL" id="RUA22371.1"/>
    </source>
</evidence>
<evidence type="ECO:0000256" key="1">
    <source>
        <dbReference type="SAM" id="MobiDB-lite"/>
    </source>
</evidence>
<feature type="region of interest" description="Disordered" evidence="1">
    <location>
        <begin position="58"/>
        <end position="94"/>
    </location>
</feature>
<comment type="caution">
    <text evidence="2">The sequence shown here is derived from an EMBL/GenBank/DDBJ whole genome shotgun (WGS) entry which is preliminary data.</text>
</comment>
<dbReference type="EMBL" id="RXHI01000018">
    <property type="protein sequence ID" value="RUA22371.1"/>
    <property type="molecule type" value="Genomic_DNA"/>
</dbReference>
<dbReference type="AlphaFoldDB" id="A0A3S0VSP9"/>
<gene>
    <name evidence="2" type="ORF">DSL92_06240</name>
</gene>
<accession>A0A3S0VSP9</accession>
<proteinExistence type="predicted"/>
<reference evidence="2" key="1">
    <citation type="submission" date="2018-12" db="EMBL/GenBank/DDBJ databases">
        <authorList>
            <person name="Jadhav K."/>
            <person name="Kushwaha B."/>
            <person name="Jadhav I."/>
        </authorList>
    </citation>
    <scope>NUCLEOTIDE SEQUENCE [LARGE SCALE GENOMIC DNA]</scope>
    <source>
        <strain evidence="2">SBS 10</strain>
    </source>
</reference>
<organism evidence="2">
    <name type="scientific">Billgrantia gudaonensis</name>
    <dbReference type="NCBI Taxonomy" id="376427"/>
    <lineage>
        <taxon>Bacteria</taxon>
        <taxon>Pseudomonadati</taxon>
        <taxon>Pseudomonadota</taxon>
        <taxon>Gammaproteobacteria</taxon>
        <taxon>Oceanospirillales</taxon>
        <taxon>Halomonadaceae</taxon>
        <taxon>Billgrantia</taxon>
    </lineage>
</organism>
<name>A0A3S0VSP9_9GAMM</name>